<dbReference type="PROSITE" id="PS50816">
    <property type="entry name" value="NAF"/>
    <property type="match status" value="1"/>
</dbReference>
<gene>
    <name evidence="16" type="ORF">K2173_009699</name>
</gene>
<name>A0AAV8U4W0_9ROSI</name>
<protein>
    <recommendedName>
        <fullName evidence="3">non-specific serine/threonine protein kinase</fullName>
        <ecNumber evidence="3">2.7.11.1</ecNumber>
    </recommendedName>
</protein>
<comment type="cofactor">
    <cofactor evidence="1">
        <name>Mn(2+)</name>
        <dbReference type="ChEBI" id="CHEBI:29035"/>
    </cofactor>
</comment>
<dbReference type="FunFam" id="1.10.510.10:FF:000653">
    <property type="entry name" value="Non-specific serine/threonine protein kinase"/>
    <property type="match status" value="1"/>
</dbReference>
<organism evidence="16 17">
    <name type="scientific">Erythroxylum novogranatense</name>
    <dbReference type="NCBI Taxonomy" id="1862640"/>
    <lineage>
        <taxon>Eukaryota</taxon>
        <taxon>Viridiplantae</taxon>
        <taxon>Streptophyta</taxon>
        <taxon>Embryophyta</taxon>
        <taxon>Tracheophyta</taxon>
        <taxon>Spermatophyta</taxon>
        <taxon>Magnoliopsida</taxon>
        <taxon>eudicotyledons</taxon>
        <taxon>Gunneridae</taxon>
        <taxon>Pentapetalae</taxon>
        <taxon>rosids</taxon>
        <taxon>fabids</taxon>
        <taxon>Malpighiales</taxon>
        <taxon>Erythroxylaceae</taxon>
        <taxon>Erythroxylum</taxon>
    </lineage>
</organism>
<comment type="catalytic activity">
    <reaction evidence="10">
        <text>L-threonyl-[protein] + ATP = O-phospho-L-threonyl-[protein] + ADP + H(+)</text>
        <dbReference type="Rhea" id="RHEA:46608"/>
        <dbReference type="Rhea" id="RHEA-COMP:11060"/>
        <dbReference type="Rhea" id="RHEA-COMP:11605"/>
        <dbReference type="ChEBI" id="CHEBI:15378"/>
        <dbReference type="ChEBI" id="CHEBI:30013"/>
        <dbReference type="ChEBI" id="CHEBI:30616"/>
        <dbReference type="ChEBI" id="CHEBI:61977"/>
        <dbReference type="ChEBI" id="CHEBI:456216"/>
        <dbReference type="EC" id="2.7.11.1"/>
    </reaction>
</comment>
<evidence type="ECO:0000259" key="15">
    <source>
        <dbReference type="PROSITE" id="PS50816"/>
    </source>
</evidence>
<evidence type="ECO:0000256" key="1">
    <source>
        <dbReference type="ARBA" id="ARBA00001936"/>
    </source>
</evidence>
<keyword evidence="6 12" id="KW-0547">Nucleotide-binding</keyword>
<dbReference type="GO" id="GO:0005524">
    <property type="term" value="F:ATP binding"/>
    <property type="evidence" value="ECO:0007669"/>
    <property type="project" value="UniProtKB-UniRule"/>
</dbReference>
<comment type="caution">
    <text evidence="16">The sequence shown here is derived from an EMBL/GenBank/DDBJ whole genome shotgun (WGS) entry which is preliminary data.</text>
</comment>
<dbReference type="CDD" id="cd14663">
    <property type="entry name" value="STKc_SnRK3"/>
    <property type="match status" value="1"/>
</dbReference>
<keyword evidence="17" id="KW-1185">Reference proteome</keyword>
<evidence type="ECO:0000256" key="10">
    <source>
        <dbReference type="ARBA" id="ARBA00047899"/>
    </source>
</evidence>
<dbReference type="SUPFAM" id="SSF56112">
    <property type="entry name" value="Protein kinase-like (PK-like)"/>
    <property type="match status" value="1"/>
</dbReference>
<dbReference type="GO" id="GO:0007165">
    <property type="term" value="P:signal transduction"/>
    <property type="evidence" value="ECO:0007669"/>
    <property type="project" value="InterPro"/>
</dbReference>
<dbReference type="InterPro" id="IPR018451">
    <property type="entry name" value="NAF/FISL_domain"/>
</dbReference>
<evidence type="ECO:0000259" key="14">
    <source>
        <dbReference type="PROSITE" id="PS50011"/>
    </source>
</evidence>
<evidence type="ECO:0000256" key="4">
    <source>
        <dbReference type="ARBA" id="ARBA00022527"/>
    </source>
</evidence>
<dbReference type="EMBL" id="JAIWQS010000001">
    <property type="protein sequence ID" value="KAJ8774268.1"/>
    <property type="molecule type" value="Genomic_DNA"/>
</dbReference>
<dbReference type="InterPro" id="IPR017441">
    <property type="entry name" value="Protein_kinase_ATP_BS"/>
</dbReference>
<reference evidence="16 17" key="1">
    <citation type="submission" date="2021-09" db="EMBL/GenBank/DDBJ databases">
        <title>Genomic insights and catalytic innovation underlie evolution of tropane alkaloids biosynthesis.</title>
        <authorList>
            <person name="Wang Y.-J."/>
            <person name="Tian T."/>
            <person name="Huang J.-P."/>
            <person name="Huang S.-X."/>
        </authorList>
    </citation>
    <scope>NUCLEOTIDE SEQUENCE [LARGE SCALE GENOMIC DNA]</scope>
    <source>
        <strain evidence="16">KIB-2018</strain>
        <tissue evidence="16">Leaf</tissue>
    </source>
</reference>
<evidence type="ECO:0000256" key="8">
    <source>
        <dbReference type="ARBA" id="ARBA00022840"/>
    </source>
</evidence>
<dbReference type="Gene3D" id="1.10.510.10">
    <property type="entry name" value="Transferase(Phosphotransferase) domain 1"/>
    <property type="match status" value="1"/>
</dbReference>
<dbReference type="PANTHER" id="PTHR43895">
    <property type="entry name" value="CALCIUM/CALMODULIN-DEPENDENT PROTEIN KINASE KINASE-RELATED"/>
    <property type="match status" value="1"/>
</dbReference>
<dbReference type="FunFam" id="3.30.200.20:FF:000096">
    <property type="entry name" value="Non-specific serine/threonine protein kinase"/>
    <property type="match status" value="1"/>
</dbReference>
<keyword evidence="8 12" id="KW-0067">ATP-binding</keyword>
<evidence type="ECO:0000256" key="2">
    <source>
        <dbReference type="ARBA" id="ARBA00006234"/>
    </source>
</evidence>
<dbReference type="InterPro" id="IPR008271">
    <property type="entry name" value="Ser/Thr_kinase_AS"/>
</dbReference>
<evidence type="ECO:0000313" key="17">
    <source>
        <dbReference type="Proteomes" id="UP001159364"/>
    </source>
</evidence>
<dbReference type="InterPro" id="IPR011009">
    <property type="entry name" value="Kinase-like_dom_sf"/>
</dbReference>
<accession>A0AAV8U4W0</accession>
<evidence type="ECO:0000256" key="3">
    <source>
        <dbReference type="ARBA" id="ARBA00012513"/>
    </source>
</evidence>
<feature type="domain" description="Protein kinase" evidence="14">
    <location>
        <begin position="11"/>
        <end position="265"/>
    </location>
</feature>
<dbReference type="CDD" id="cd12195">
    <property type="entry name" value="CIPK_C"/>
    <property type="match status" value="1"/>
</dbReference>
<keyword evidence="7" id="KW-0418">Kinase</keyword>
<dbReference type="Pfam" id="PF03822">
    <property type="entry name" value="NAF"/>
    <property type="match status" value="1"/>
</dbReference>
<evidence type="ECO:0000256" key="7">
    <source>
        <dbReference type="ARBA" id="ARBA00022777"/>
    </source>
</evidence>
<dbReference type="Gene3D" id="3.30.310.80">
    <property type="entry name" value="Kinase associated domain 1, KA1"/>
    <property type="match status" value="1"/>
</dbReference>
<evidence type="ECO:0000256" key="6">
    <source>
        <dbReference type="ARBA" id="ARBA00022741"/>
    </source>
</evidence>
<evidence type="ECO:0000256" key="9">
    <source>
        <dbReference type="ARBA" id="ARBA00023211"/>
    </source>
</evidence>
<proteinExistence type="inferred from homology"/>
<keyword evidence="9" id="KW-0464">Manganese</keyword>
<comment type="catalytic activity">
    <reaction evidence="11">
        <text>L-seryl-[protein] + ATP = O-phospho-L-seryl-[protein] + ADP + H(+)</text>
        <dbReference type="Rhea" id="RHEA:17989"/>
        <dbReference type="Rhea" id="RHEA-COMP:9863"/>
        <dbReference type="Rhea" id="RHEA-COMP:11604"/>
        <dbReference type="ChEBI" id="CHEBI:15378"/>
        <dbReference type="ChEBI" id="CHEBI:29999"/>
        <dbReference type="ChEBI" id="CHEBI:30616"/>
        <dbReference type="ChEBI" id="CHEBI:83421"/>
        <dbReference type="ChEBI" id="CHEBI:456216"/>
        <dbReference type="EC" id="2.7.11.1"/>
    </reaction>
</comment>
<dbReference type="InterPro" id="IPR004041">
    <property type="entry name" value="NAF_dom"/>
</dbReference>
<sequence>MEERHVLFGKYEMGRLLGKGTFAKVYYGKHLVSGDGVAIKVINKDQVKKEGMMEQIKREISVMRLVRHPNVVELHEVMATKTKIFFVMEYVRGGELFAKVAKGKLKEDVARKYFQQLISAVDFCHSRGVSHRDLKPENLLLDENGDLKISDFGLSALPEQLRNDGLLHTQCGTPAYVAPEVLRKKGYDGSVADIWSCGVILYVLLAGFLPFQDENVMKMYRKIFRAEFECPQWFTSEAKRLISKLLVADPQRRISIPAITRVPWFRKGLSKPVAFSLEESNMDNKTEDADNCSPVVNLKVSSPKFFNAFEFISSMSSGFDLSSLFETKRKTASIFTSKCSARAIISKIESVAKGLNFKVAKAKDFKVWLQGPTEGRKGRLSVMAEVFEVAPEVAVVEFSKSAGDTLEYAKFCEEDVRPALKDIVWSWQGDNNVCNGSSRSKYCENQSLQGEAN</sequence>
<dbReference type="PROSITE" id="PS50011">
    <property type="entry name" value="PROTEIN_KINASE_DOM"/>
    <property type="match status" value="1"/>
</dbReference>
<dbReference type="Proteomes" id="UP001159364">
    <property type="component" value="Linkage Group LG01"/>
</dbReference>
<dbReference type="SMART" id="SM00220">
    <property type="entry name" value="S_TKc"/>
    <property type="match status" value="1"/>
</dbReference>
<comment type="similarity">
    <text evidence="2">Belongs to the protein kinase superfamily. CAMK Ser/Thr protein kinase family. SNF1 subfamily.</text>
</comment>
<feature type="domain" description="NAF" evidence="15">
    <location>
        <begin position="301"/>
        <end position="326"/>
    </location>
</feature>
<keyword evidence="4 13" id="KW-0723">Serine/threonine-protein kinase</keyword>
<dbReference type="PROSITE" id="PS00107">
    <property type="entry name" value="PROTEIN_KINASE_ATP"/>
    <property type="match status" value="1"/>
</dbReference>
<feature type="binding site" evidence="12">
    <location>
        <position position="40"/>
    </location>
    <ligand>
        <name>ATP</name>
        <dbReference type="ChEBI" id="CHEBI:30616"/>
    </ligand>
</feature>
<dbReference type="InterPro" id="IPR000719">
    <property type="entry name" value="Prot_kinase_dom"/>
</dbReference>
<evidence type="ECO:0000256" key="11">
    <source>
        <dbReference type="ARBA" id="ARBA00048679"/>
    </source>
</evidence>
<dbReference type="PANTHER" id="PTHR43895:SF162">
    <property type="entry name" value="CBL-INTERACTING SERINE_THREONINE-PROTEIN KINASE 25"/>
    <property type="match status" value="1"/>
</dbReference>
<dbReference type="Pfam" id="PF00069">
    <property type="entry name" value="Pkinase"/>
    <property type="match status" value="1"/>
</dbReference>
<dbReference type="GO" id="GO:0004674">
    <property type="term" value="F:protein serine/threonine kinase activity"/>
    <property type="evidence" value="ECO:0007669"/>
    <property type="project" value="UniProtKB-KW"/>
</dbReference>
<dbReference type="EC" id="2.7.11.1" evidence="3"/>
<evidence type="ECO:0000256" key="5">
    <source>
        <dbReference type="ARBA" id="ARBA00022679"/>
    </source>
</evidence>
<dbReference type="PROSITE" id="PS00108">
    <property type="entry name" value="PROTEIN_KINASE_ST"/>
    <property type="match status" value="1"/>
</dbReference>
<evidence type="ECO:0000313" key="16">
    <source>
        <dbReference type="EMBL" id="KAJ8774268.1"/>
    </source>
</evidence>
<dbReference type="FunFam" id="3.30.310.80:FF:000005">
    <property type="entry name" value="Non-specific serine/threonine protein kinase"/>
    <property type="match status" value="1"/>
</dbReference>
<keyword evidence="5" id="KW-0808">Transferase</keyword>
<evidence type="ECO:0000256" key="12">
    <source>
        <dbReference type="PROSITE-ProRule" id="PRU10141"/>
    </source>
</evidence>
<evidence type="ECO:0000256" key="13">
    <source>
        <dbReference type="RuleBase" id="RU000304"/>
    </source>
</evidence>
<dbReference type="AlphaFoldDB" id="A0AAV8U4W0"/>